<dbReference type="OrthoDB" id="4177740at2759"/>
<dbReference type="STRING" id="1810919.A0A3D8SCW6"/>
<keyword evidence="2" id="KW-1185">Reference proteome</keyword>
<sequence length="260" mass="29616">MRLDLRSERKSRRQKLTTIYNELTRSNPRLSEADLQALGIRHTTMSLEGDNGPKFFSAYHDILRKPAPALEEYVDWEGVIGMKPYYNADTLASYLIGYAFRCEMPNSASSPRGICYTDYGDLGYGCLAEITPVGTRWRVKTLWYMLKETAPHIVFVMYSEMSLDNKDGYETPLFYGEVKALIRVMYLRLKQPFLDMNVLAPVLCFSAIGHHHLRVIEAYHDGVDLVVRSTPVFNMLHRDDELLMALAKCLLGGASDKPTS</sequence>
<dbReference type="EMBL" id="PVWQ01000004">
    <property type="protein sequence ID" value="RDW84143.1"/>
    <property type="molecule type" value="Genomic_DNA"/>
</dbReference>
<gene>
    <name evidence="1" type="ORF">DSM5745_04469</name>
</gene>
<dbReference type="AlphaFoldDB" id="A0A3D8SCW6"/>
<dbReference type="GeneID" id="38114839"/>
<dbReference type="RefSeq" id="XP_026605481.1">
    <property type="nucleotide sequence ID" value="XM_026746485.1"/>
</dbReference>
<protein>
    <submittedName>
        <fullName evidence="1">Uncharacterized protein</fullName>
    </submittedName>
</protein>
<dbReference type="Proteomes" id="UP000256690">
    <property type="component" value="Unassembled WGS sequence"/>
</dbReference>
<accession>A0A3D8SCW6</accession>
<organism evidence="1 2">
    <name type="scientific">Aspergillus mulundensis</name>
    <dbReference type="NCBI Taxonomy" id="1810919"/>
    <lineage>
        <taxon>Eukaryota</taxon>
        <taxon>Fungi</taxon>
        <taxon>Dikarya</taxon>
        <taxon>Ascomycota</taxon>
        <taxon>Pezizomycotina</taxon>
        <taxon>Eurotiomycetes</taxon>
        <taxon>Eurotiomycetidae</taxon>
        <taxon>Eurotiales</taxon>
        <taxon>Aspergillaceae</taxon>
        <taxon>Aspergillus</taxon>
        <taxon>Aspergillus subgen. Nidulantes</taxon>
    </lineage>
</organism>
<name>A0A3D8SCW6_9EURO</name>
<reference evidence="1 2" key="1">
    <citation type="journal article" date="2018" name="IMA Fungus">
        <title>IMA Genome-F 9: Draft genome sequence of Annulohypoxylon stygium, Aspergillus mulundensis, Berkeleyomyces basicola (syn. Thielaviopsis basicola), Ceratocystis smalleyi, two Cercospora beticola strains, Coleophoma cylindrospora, Fusarium fracticaudum, Phialophora cf. hyalina, and Morchella septimelata.</title>
        <authorList>
            <person name="Wingfield B.D."/>
            <person name="Bills G.F."/>
            <person name="Dong Y."/>
            <person name="Huang W."/>
            <person name="Nel W.J."/>
            <person name="Swalarsk-Parry B.S."/>
            <person name="Vaghefi N."/>
            <person name="Wilken P.M."/>
            <person name="An Z."/>
            <person name="de Beer Z.W."/>
            <person name="De Vos L."/>
            <person name="Chen L."/>
            <person name="Duong T.A."/>
            <person name="Gao Y."/>
            <person name="Hammerbacher A."/>
            <person name="Kikkert J.R."/>
            <person name="Li Y."/>
            <person name="Li H."/>
            <person name="Li K."/>
            <person name="Li Q."/>
            <person name="Liu X."/>
            <person name="Ma X."/>
            <person name="Naidoo K."/>
            <person name="Pethybridge S.J."/>
            <person name="Sun J."/>
            <person name="Steenkamp E.T."/>
            <person name="van der Nest M.A."/>
            <person name="van Wyk S."/>
            <person name="Wingfield M.J."/>
            <person name="Xiong C."/>
            <person name="Yue Q."/>
            <person name="Zhang X."/>
        </authorList>
    </citation>
    <scope>NUCLEOTIDE SEQUENCE [LARGE SCALE GENOMIC DNA]</scope>
    <source>
        <strain evidence="1 2">DSM 5745</strain>
    </source>
</reference>
<comment type="caution">
    <text evidence="1">The sequence shown here is derived from an EMBL/GenBank/DDBJ whole genome shotgun (WGS) entry which is preliminary data.</text>
</comment>
<evidence type="ECO:0000313" key="1">
    <source>
        <dbReference type="EMBL" id="RDW84143.1"/>
    </source>
</evidence>
<evidence type="ECO:0000313" key="2">
    <source>
        <dbReference type="Proteomes" id="UP000256690"/>
    </source>
</evidence>
<proteinExistence type="predicted"/>